<sequence>MLANDPKEVLTRPLRPITNDAAATTTASRVVVQSVVSQVASAESPSAFKESIPARAASHAELALSSQPSLAISLHNER</sequence>
<dbReference type="AlphaFoldDB" id="A0A6J6VLT8"/>
<dbReference type="EMBL" id="CAEZZU010000038">
    <property type="protein sequence ID" value="CAB4773441.1"/>
    <property type="molecule type" value="Genomic_DNA"/>
</dbReference>
<feature type="region of interest" description="Disordered" evidence="1">
    <location>
        <begin position="1"/>
        <end position="20"/>
    </location>
</feature>
<feature type="compositionally biased region" description="Basic and acidic residues" evidence="1">
    <location>
        <begin position="1"/>
        <end position="10"/>
    </location>
</feature>
<evidence type="ECO:0000256" key="1">
    <source>
        <dbReference type="SAM" id="MobiDB-lite"/>
    </source>
</evidence>
<gene>
    <name evidence="2" type="ORF">UFOPK2925_00406</name>
</gene>
<name>A0A6J6VLT8_9ZZZZ</name>
<accession>A0A6J6VLT8</accession>
<protein>
    <submittedName>
        <fullName evidence="2">Unannotated protein</fullName>
    </submittedName>
</protein>
<evidence type="ECO:0000313" key="2">
    <source>
        <dbReference type="EMBL" id="CAB4773441.1"/>
    </source>
</evidence>
<organism evidence="2">
    <name type="scientific">freshwater metagenome</name>
    <dbReference type="NCBI Taxonomy" id="449393"/>
    <lineage>
        <taxon>unclassified sequences</taxon>
        <taxon>metagenomes</taxon>
        <taxon>ecological metagenomes</taxon>
    </lineage>
</organism>
<proteinExistence type="predicted"/>
<reference evidence="2" key="1">
    <citation type="submission" date="2020-05" db="EMBL/GenBank/DDBJ databases">
        <authorList>
            <person name="Chiriac C."/>
            <person name="Salcher M."/>
            <person name="Ghai R."/>
            <person name="Kavagutti S V."/>
        </authorList>
    </citation>
    <scope>NUCLEOTIDE SEQUENCE</scope>
</reference>